<dbReference type="Proteomes" id="UP001454036">
    <property type="component" value="Unassembled WGS sequence"/>
</dbReference>
<dbReference type="PANTHER" id="PTHR11439">
    <property type="entry name" value="GAG-POL-RELATED RETROTRANSPOSON"/>
    <property type="match status" value="1"/>
</dbReference>
<proteinExistence type="predicted"/>
<evidence type="ECO:0000256" key="1">
    <source>
        <dbReference type="SAM" id="Phobius"/>
    </source>
</evidence>
<evidence type="ECO:0000313" key="3">
    <source>
        <dbReference type="Proteomes" id="UP001454036"/>
    </source>
</evidence>
<dbReference type="PANTHER" id="PTHR11439:SF524">
    <property type="entry name" value="RNA-DIRECTED DNA POLYMERASE, PROTEIN KINASE RLK-PELLE-DLSV FAMILY"/>
    <property type="match status" value="1"/>
</dbReference>
<dbReference type="AlphaFoldDB" id="A0AAV3PSG4"/>
<sequence length="158" mass="17562">MHNPSEADMTAAKRILRYLAGTSTLGFCVILGDNIVSWSSKKQPTISRSSTEVEYRALATVAAEVTWLQFLLKDLQVTLSEVPLALCDNISTTYLAYNLVLHSRSKHIALDYHFVREKVTLGDLIFKHIPTHLQLADAFTKPLSTVKFLASVSNLSLV</sequence>
<dbReference type="EMBL" id="BAABME010018702">
    <property type="protein sequence ID" value="GAA0154729.1"/>
    <property type="molecule type" value="Genomic_DNA"/>
</dbReference>
<name>A0AAV3PSG4_LITER</name>
<protein>
    <submittedName>
        <fullName evidence="2">Uncharacterized protein</fullName>
    </submittedName>
</protein>
<dbReference type="CDD" id="cd09272">
    <property type="entry name" value="RNase_HI_RT_Ty1"/>
    <property type="match status" value="1"/>
</dbReference>
<keyword evidence="3" id="KW-1185">Reference proteome</keyword>
<feature type="transmembrane region" description="Helical" evidence="1">
    <location>
        <begin position="15"/>
        <end position="36"/>
    </location>
</feature>
<keyword evidence="1" id="KW-0812">Transmembrane</keyword>
<keyword evidence="1" id="KW-0472">Membrane</keyword>
<keyword evidence="1" id="KW-1133">Transmembrane helix</keyword>
<dbReference type="SUPFAM" id="SSF56672">
    <property type="entry name" value="DNA/RNA polymerases"/>
    <property type="match status" value="1"/>
</dbReference>
<reference evidence="2 3" key="1">
    <citation type="submission" date="2024-01" db="EMBL/GenBank/DDBJ databases">
        <title>The complete chloroplast genome sequence of Lithospermum erythrorhizon: insights into the phylogenetic relationship among Boraginaceae species and the maternal lineages of purple gromwells.</title>
        <authorList>
            <person name="Okada T."/>
            <person name="Watanabe K."/>
        </authorList>
    </citation>
    <scope>NUCLEOTIDE SEQUENCE [LARGE SCALE GENOMIC DNA]</scope>
</reference>
<gene>
    <name evidence="2" type="ORF">LIER_37950</name>
</gene>
<comment type="caution">
    <text evidence="2">The sequence shown here is derived from an EMBL/GenBank/DDBJ whole genome shotgun (WGS) entry which is preliminary data.</text>
</comment>
<evidence type="ECO:0000313" key="2">
    <source>
        <dbReference type="EMBL" id="GAA0154729.1"/>
    </source>
</evidence>
<accession>A0AAV3PSG4</accession>
<organism evidence="2 3">
    <name type="scientific">Lithospermum erythrorhizon</name>
    <name type="common">Purple gromwell</name>
    <name type="synonym">Lithospermum officinale var. erythrorhizon</name>
    <dbReference type="NCBI Taxonomy" id="34254"/>
    <lineage>
        <taxon>Eukaryota</taxon>
        <taxon>Viridiplantae</taxon>
        <taxon>Streptophyta</taxon>
        <taxon>Embryophyta</taxon>
        <taxon>Tracheophyta</taxon>
        <taxon>Spermatophyta</taxon>
        <taxon>Magnoliopsida</taxon>
        <taxon>eudicotyledons</taxon>
        <taxon>Gunneridae</taxon>
        <taxon>Pentapetalae</taxon>
        <taxon>asterids</taxon>
        <taxon>lamiids</taxon>
        <taxon>Boraginales</taxon>
        <taxon>Boraginaceae</taxon>
        <taxon>Boraginoideae</taxon>
        <taxon>Lithospermeae</taxon>
        <taxon>Lithospermum</taxon>
    </lineage>
</organism>
<dbReference type="InterPro" id="IPR043502">
    <property type="entry name" value="DNA/RNA_pol_sf"/>
</dbReference>